<keyword evidence="5" id="KW-1185">Reference proteome</keyword>
<name>A0A517YZY9_9PLAN</name>
<proteinExistence type="predicted"/>
<evidence type="ECO:0000256" key="1">
    <source>
        <dbReference type="SAM" id="MobiDB-lite"/>
    </source>
</evidence>
<dbReference type="PANTHER" id="PTHR30093">
    <property type="entry name" value="GENERAL SECRETION PATHWAY PROTEIN G"/>
    <property type="match status" value="1"/>
</dbReference>
<reference evidence="4 5" key="1">
    <citation type="submission" date="2019-02" db="EMBL/GenBank/DDBJ databases">
        <title>Deep-cultivation of Planctomycetes and their phenomic and genomic characterization uncovers novel biology.</title>
        <authorList>
            <person name="Wiegand S."/>
            <person name="Jogler M."/>
            <person name="Boedeker C."/>
            <person name="Pinto D."/>
            <person name="Vollmers J."/>
            <person name="Rivas-Marin E."/>
            <person name="Kohn T."/>
            <person name="Peeters S.H."/>
            <person name="Heuer A."/>
            <person name="Rast P."/>
            <person name="Oberbeckmann S."/>
            <person name="Bunk B."/>
            <person name="Jeske O."/>
            <person name="Meyerdierks A."/>
            <person name="Storesund J.E."/>
            <person name="Kallscheuer N."/>
            <person name="Luecker S."/>
            <person name="Lage O.M."/>
            <person name="Pohl T."/>
            <person name="Merkel B.J."/>
            <person name="Hornburger P."/>
            <person name="Mueller R.-W."/>
            <person name="Bruemmer F."/>
            <person name="Labrenz M."/>
            <person name="Spormann A.M."/>
            <person name="Op den Camp H."/>
            <person name="Overmann J."/>
            <person name="Amann R."/>
            <person name="Jetten M.S.M."/>
            <person name="Mascher T."/>
            <person name="Medema M.H."/>
            <person name="Devos D.P."/>
            <person name="Kaster A.-K."/>
            <person name="Ovreas L."/>
            <person name="Rohde M."/>
            <person name="Galperin M.Y."/>
            <person name="Jogler C."/>
        </authorList>
    </citation>
    <scope>NUCLEOTIDE SEQUENCE [LARGE SCALE GENOMIC DNA]</scope>
    <source>
        <strain evidence="4 5">Mal4</strain>
    </source>
</reference>
<evidence type="ECO:0000259" key="3">
    <source>
        <dbReference type="Pfam" id="PF07596"/>
    </source>
</evidence>
<dbReference type="AlphaFoldDB" id="A0A517YZY9"/>
<dbReference type="NCBIfam" id="TIGR02532">
    <property type="entry name" value="IV_pilin_GFxxxE"/>
    <property type="match status" value="1"/>
</dbReference>
<feature type="domain" description="DUF1559" evidence="3">
    <location>
        <begin position="35"/>
        <end position="349"/>
    </location>
</feature>
<dbReference type="EMBL" id="CP036275">
    <property type="protein sequence ID" value="QDU35798.1"/>
    <property type="molecule type" value="Genomic_DNA"/>
</dbReference>
<sequence>MKLRNRQRRGFTLIELLVVIAIIAILIALLLPAVQQAREAARRSQCKNNLKQLALGLHNYHDVYGQFPLGGACNGGPNANSCGTNFRHADWSTTWAIALLPYIDQAPLFNQWDSSLPSRNQQNVTSAELDVMKCPSDIQERPCSGSGGATPQAGDNANSLYAKGNYAANYGGGWANENGGQNGVDGAPNWTNGSRNLGPFHSRNNANTRWGAAIRDIMDGTSNTVVLGEILKEAGNGSCRGCWGLNHGAVFSAYTGTQGSPWRPQDGPEGIATPNAPANDGMGTGSANRTPWADCPTFCGSAGGDKQLHCRDCGGDGRGGNAMRSRHEGGVQAAMADGAVRFIGENIDRVLYRSLLTIRGDEVVGEF</sequence>
<protein>
    <submittedName>
        <fullName evidence="4">Type II secretion system protein G</fullName>
    </submittedName>
</protein>
<dbReference type="NCBIfam" id="TIGR04294">
    <property type="entry name" value="pre_pil_HX9DG"/>
    <property type="match status" value="1"/>
</dbReference>
<dbReference type="OrthoDB" id="213634at2"/>
<evidence type="ECO:0000313" key="4">
    <source>
        <dbReference type="EMBL" id="QDU35798.1"/>
    </source>
</evidence>
<evidence type="ECO:0000256" key="2">
    <source>
        <dbReference type="SAM" id="Phobius"/>
    </source>
</evidence>
<gene>
    <name evidence="4" type="primary">xcpT_3</name>
    <name evidence="4" type="ORF">Mal4_00800</name>
</gene>
<dbReference type="PANTHER" id="PTHR30093:SF2">
    <property type="entry name" value="TYPE II SECRETION SYSTEM PROTEIN H"/>
    <property type="match status" value="1"/>
</dbReference>
<feature type="transmembrane region" description="Helical" evidence="2">
    <location>
        <begin position="12"/>
        <end position="34"/>
    </location>
</feature>
<dbReference type="SUPFAM" id="SSF54523">
    <property type="entry name" value="Pili subunits"/>
    <property type="match status" value="1"/>
</dbReference>
<dbReference type="InterPro" id="IPR045584">
    <property type="entry name" value="Pilin-like"/>
</dbReference>
<keyword evidence="2" id="KW-0472">Membrane</keyword>
<dbReference type="Gene3D" id="3.30.700.10">
    <property type="entry name" value="Glycoprotein, Type 4 Pilin"/>
    <property type="match status" value="1"/>
</dbReference>
<feature type="region of interest" description="Disordered" evidence="1">
    <location>
        <begin position="257"/>
        <end position="285"/>
    </location>
</feature>
<dbReference type="InterPro" id="IPR027558">
    <property type="entry name" value="Pre_pil_HX9DG_C"/>
</dbReference>
<dbReference type="Proteomes" id="UP000320496">
    <property type="component" value="Chromosome"/>
</dbReference>
<dbReference type="PROSITE" id="PS00409">
    <property type="entry name" value="PROKAR_NTER_METHYL"/>
    <property type="match status" value="1"/>
</dbReference>
<dbReference type="InterPro" id="IPR012902">
    <property type="entry name" value="N_methyl_site"/>
</dbReference>
<accession>A0A517YZY9</accession>
<keyword evidence="2" id="KW-1133">Transmembrane helix</keyword>
<dbReference type="InterPro" id="IPR011453">
    <property type="entry name" value="DUF1559"/>
</dbReference>
<evidence type="ECO:0000313" key="5">
    <source>
        <dbReference type="Proteomes" id="UP000320496"/>
    </source>
</evidence>
<dbReference type="RefSeq" id="WP_145366496.1">
    <property type="nucleotide sequence ID" value="NZ_CP036275.1"/>
</dbReference>
<keyword evidence="2" id="KW-0812">Transmembrane</keyword>
<dbReference type="KEGG" id="mri:Mal4_00800"/>
<dbReference type="Pfam" id="PF07596">
    <property type="entry name" value="SBP_bac_10"/>
    <property type="match status" value="1"/>
</dbReference>
<dbReference type="Pfam" id="PF07963">
    <property type="entry name" value="N_methyl"/>
    <property type="match status" value="1"/>
</dbReference>
<organism evidence="4 5">
    <name type="scientific">Maioricimonas rarisocia</name>
    <dbReference type="NCBI Taxonomy" id="2528026"/>
    <lineage>
        <taxon>Bacteria</taxon>
        <taxon>Pseudomonadati</taxon>
        <taxon>Planctomycetota</taxon>
        <taxon>Planctomycetia</taxon>
        <taxon>Planctomycetales</taxon>
        <taxon>Planctomycetaceae</taxon>
        <taxon>Maioricimonas</taxon>
    </lineage>
</organism>